<evidence type="ECO:0000256" key="1">
    <source>
        <dbReference type="SAM" id="MobiDB-lite"/>
    </source>
</evidence>
<dbReference type="KEGG" id="mem:Memar_2070"/>
<evidence type="ECO:0000313" key="2">
    <source>
        <dbReference type="EMBL" id="ABN57996.1"/>
    </source>
</evidence>
<accession>A3CX96</accession>
<dbReference type="STRING" id="368407.Memar_2070"/>
<feature type="region of interest" description="Disordered" evidence="1">
    <location>
        <begin position="1"/>
        <end position="21"/>
    </location>
</feature>
<feature type="compositionally biased region" description="Basic and acidic residues" evidence="1">
    <location>
        <begin position="90"/>
        <end position="99"/>
    </location>
</feature>
<reference evidence="2 3" key="1">
    <citation type="journal article" date="2009" name="Stand. Genomic Sci.">
        <title>Complete genome sequence of Methanoculleus marisnigri Romesser et al. 1981 type strain JR1.</title>
        <authorList>
            <person name="Anderson I.J."/>
            <person name="Sieprawska-Lupa M."/>
            <person name="Lapidus A."/>
            <person name="Nolan M."/>
            <person name="Copeland A."/>
            <person name="Glavina Del Rio T."/>
            <person name="Tice H."/>
            <person name="Dalin E."/>
            <person name="Barry K."/>
            <person name="Saunders E."/>
            <person name="Han C."/>
            <person name="Brettin T."/>
            <person name="Detter J.C."/>
            <person name="Bruce D."/>
            <person name="Mikhailova N."/>
            <person name="Pitluck S."/>
            <person name="Hauser L."/>
            <person name="Land M."/>
            <person name="Lucas S."/>
            <person name="Richardson P."/>
            <person name="Whitman W.B."/>
            <person name="Kyrpides N.C."/>
        </authorList>
    </citation>
    <scope>NUCLEOTIDE SEQUENCE [LARGE SCALE GENOMIC DNA]</scope>
    <source>
        <strain evidence="3">ATCC 35101 / DSM 1498 / JR1</strain>
    </source>
</reference>
<keyword evidence="3" id="KW-1185">Reference proteome</keyword>
<feature type="region of interest" description="Disordered" evidence="1">
    <location>
        <begin position="84"/>
        <end position="113"/>
    </location>
</feature>
<gene>
    <name evidence="2" type="ordered locus">Memar_2070</name>
</gene>
<dbReference type="AlphaFoldDB" id="A3CX96"/>
<organism evidence="2 3">
    <name type="scientific">Methanoculleus marisnigri (strain ATCC 35101 / DSM 1498 / JR1)</name>
    <dbReference type="NCBI Taxonomy" id="368407"/>
    <lineage>
        <taxon>Archaea</taxon>
        <taxon>Methanobacteriati</taxon>
        <taxon>Methanobacteriota</taxon>
        <taxon>Stenosarchaea group</taxon>
        <taxon>Methanomicrobia</taxon>
        <taxon>Methanomicrobiales</taxon>
        <taxon>Methanomicrobiaceae</taxon>
        <taxon>Methanoculleus</taxon>
    </lineage>
</organism>
<sequence length="113" mass="12815">MAEPGSFIGAPGETNLRQGDYARLSRRPQPLISVRATESIYYTQIVFHPHDPNHDDAHAHRDTARRPTILQILRISGTYADFSSKYAPRPQERDLDRFLPKTPHISHGSGRTL</sequence>
<dbReference type="EMBL" id="CP000562">
    <property type="protein sequence ID" value="ABN57996.1"/>
    <property type="molecule type" value="Genomic_DNA"/>
</dbReference>
<name>A3CX96_METMJ</name>
<dbReference type="Proteomes" id="UP000002146">
    <property type="component" value="Chromosome"/>
</dbReference>
<proteinExistence type="predicted"/>
<dbReference type="HOGENOM" id="CLU_2127860_0_0_2"/>
<protein>
    <submittedName>
        <fullName evidence="2">Uncharacterized protein</fullName>
    </submittedName>
</protein>
<evidence type="ECO:0000313" key="3">
    <source>
        <dbReference type="Proteomes" id="UP000002146"/>
    </source>
</evidence>